<evidence type="ECO:0000256" key="1">
    <source>
        <dbReference type="ARBA" id="ARBA00022737"/>
    </source>
</evidence>
<dbReference type="SUPFAM" id="SSF48403">
    <property type="entry name" value="Ankyrin repeat"/>
    <property type="match status" value="1"/>
</dbReference>
<dbReference type="Proteomes" id="UP001280581">
    <property type="component" value="Unassembled WGS sequence"/>
</dbReference>
<dbReference type="PANTHER" id="PTHR24198:SF165">
    <property type="entry name" value="ANKYRIN REPEAT-CONTAINING PROTEIN-RELATED"/>
    <property type="match status" value="1"/>
</dbReference>
<evidence type="ECO:0000256" key="3">
    <source>
        <dbReference type="PROSITE-ProRule" id="PRU00023"/>
    </source>
</evidence>
<accession>A0AAN6LSG0</accession>
<evidence type="ECO:0000313" key="5">
    <source>
        <dbReference type="Proteomes" id="UP001280581"/>
    </source>
</evidence>
<keyword evidence="5" id="KW-1185">Reference proteome</keyword>
<sequence length="379" mass="42790">MYQSTVENPHVEFEGSSMDIQLSEINTFIEQCIVDFEEYEIDPRLLRLLGSFTPTRSIKFLPSLWSRLRERGGSDLLNRSVPLLEYDAGLPVAEADILYDAPDCLGRTILHVSCLRNDEQMIETLLAKGLICDTKTESGLSPLHIVAITGNLKMFKKLHDFYMSNTSMQKSLEAGPNSEAVLQLAARHGNSGIIHFYLSTHKFTTEYFERSYPDIHTDDHFLNLDGNIKYEAAAIMLAFKEALRYDREEVVRVLCDHSRYPIWDWEERTPLWYASHYGRLNAVDMLFRQGYMKKPDCLGYTPLMAAAAAGHEKVLNRLCSLGGHLIGNANSATPSKNFLGLGLVDRWGMTARDLAVSKGHPECAKILDDLMDMASMTLP</sequence>
<evidence type="ECO:0000256" key="2">
    <source>
        <dbReference type="ARBA" id="ARBA00023043"/>
    </source>
</evidence>
<dbReference type="Gene3D" id="1.25.40.20">
    <property type="entry name" value="Ankyrin repeat-containing domain"/>
    <property type="match status" value="2"/>
</dbReference>
<organism evidence="4 5">
    <name type="scientific">Pseudopithomyces chartarum</name>
    <dbReference type="NCBI Taxonomy" id="1892770"/>
    <lineage>
        <taxon>Eukaryota</taxon>
        <taxon>Fungi</taxon>
        <taxon>Dikarya</taxon>
        <taxon>Ascomycota</taxon>
        <taxon>Pezizomycotina</taxon>
        <taxon>Dothideomycetes</taxon>
        <taxon>Pleosporomycetidae</taxon>
        <taxon>Pleosporales</taxon>
        <taxon>Massarineae</taxon>
        <taxon>Didymosphaeriaceae</taxon>
        <taxon>Pseudopithomyces</taxon>
    </lineage>
</organism>
<dbReference type="Pfam" id="PF13637">
    <property type="entry name" value="Ank_4"/>
    <property type="match status" value="1"/>
</dbReference>
<comment type="caution">
    <text evidence="4">The sequence shown here is derived from an EMBL/GenBank/DDBJ whole genome shotgun (WGS) entry which is preliminary data.</text>
</comment>
<keyword evidence="1" id="KW-0677">Repeat</keyword>
<dbReference type="PANTHER" id="PTHR24198">
    <property type="entry name" value="ANKYRIN REPEAT AND PROTEIN KINASE DOMAIN-CONTAINING PROTEIN"/>
    <property type="match status" value="1"/>
</dbReference>
<evidence type="ECO:0000313" key="4">
    <source>
        <dbReference type="EMBL" id="KAK3201415.1"/>
    </source>
</evidence>
<dbReference type="InterPro" id="IPR002110">
    <property type="entry name" value="Ankyrin_rpt"/>
</dbReference>
<name>A0AAN6LSG0_9PLEO</name>
<dbReference type="PROSITE" id="PS50088">
    <property type="entry name" value="ANK_REPEAT"/>
    <property type="match status" value="1"/>
</dbReference>
<feature type="repeat" description="ANK" evidence="3">
    <location>
        <begin position="105"/>
        <end position="137"/>
    </location>
</feature>
<dbReference type="EMBL" id="WVTA01000016">
    <property type="protein sequence ID" value="KAK3201415.1"/>
    <property type="molecule type" value="Genomic_DNA"/>
</dbReference>
<gene>
    <name evidence="4" type="ORF">GRF29_185g867594</name>
</gene>
<protein>
    <recommendedName>
        <fullName evidence="6">Ankyrin repeat protein</fullName>
    </recommendedName>
</protein>
<proteinExistence type="predicted"/>
<dbReference type="AlphaFoldDB" id="A0AAN6LSG0"/>
<reference evidence="4 5" key="1">
    <citation type="submission" date="2021-02" db="EMBL/GenBank/DDBJ databases">
        <title>Genome assembly of Pseudopithomyces chartarum.</title>
        <authorList>
            <person name="Jauregui R."/>
            <person name="Singh J."/>
            <person name="Voisey C."/>
        </authorList>
    </citation>
    <scope>NUCLEOTIDE SEQUENCE [LARGE SCALE GENOMIC DNA]</scope>
    <source>
        <strain evidence="4 5">AGR01</strain>
    </source>
</reference>
<evidence type="ECO:0008006" key="6">
    <source>
        <dbReference type="Google" id="ProtNLM"/>
    </source>
</evidence>
<dbReference type="Pfam" id="PF12796">
    <property type="entry name" value="Ank_2"/>
    <property type="match status" value="1"/>
</dbReference>
<dbReference type="InterPro" id="IPR036770">
    <property type="entry name" value="Ankyrin_rpt-contain_sf"/>
</dbReference>
<keyword evidence="2 3" id="KW-0040">ANK repeat</keyword>
<dbReference type="SMART" id="SM00248">
    <property type="entry name" value="ANK"/>
    <property type="match status" value="5"/>
</dbReference>